<accession>A0A834C6F1</accession>
<feature type="compositionally biased region" description="Polar residues" evidence="2">
    <location>
        <begin position="428"/>
        <end position="443"/>
    </location>
</feature>
<feature type="compositionally biased region" description="Polar residues" evidence="2">
    <location>
        <begin position="407"/>
        <end position="416"/>
    </location>
</feature>
<comment type="caution">
    <text evidence="3">The sequence shown here is derived from an EMBL/GenBank/DDBJ whole genome shotgun (WGS) entry which is preliminary data.</text>
</comment>
<feature type="compositionally biased region" description="Polar residues" evidence="2">
    <location>
        <begin position="512"/>
        <end position="523"/>
    </location>
</feature>
<evidence type="ECO:0000313" key="3">
    <source>
        <dbReference type="EMBL" id="KAF6723499.1"/>
    </source>
</evidence>
<feature type="compositionally biased region" description="Polar residues" evidence="2">
    <location>
        <begin position="552"/>
        <end position="565"/>
    </location>
</feature>
<dbReference type="Gene3D" id="1.20.5.1700">
    <property type="match status" value="1"/>
</dbReference>
<evidence type="ECO:0000256" key="2">
    <source>
        <dbReference type="SAM" id="MobiDB-lite"/>
    </source>
</evidence>
<sequence>MENLLHEIHLHCDKVEMEKSHDSKHLLKLLESDQEETQHQGTQISIFDIEKKNEEIVQQLETLQDKLLSLQLKIQQQEAPLQTTPAASPQELIIPEQIDEIKSEIISLRQEQEVLLEEQREIENSKSQTQALLEEYHQEIRIVESLKTTNYDLKWELMELHANIFDLQQISIKLQAAREERQKERREESALTQGVSQARSILQRDFTRLMKAMGISLNNQQGDPIDQIQALQQQNADLQKELEDLKNKRHEEDAAMRIDLSKLQAEKSDLEDQCELIREVILKDEELHYPEQIRDMKSQIVSLRQEMEVLQEEQREMEKSKSETKALLKEFSQVKSNVEDLKKENYDLKQELEELNLDLLKQQDIQTKMEAAKTKRESLRKEKSVLIEQISECRSKIHQTAALNKPKSPTGNSQSLIPRPVSAEKPGPTTQVSTDAGKTQHQTVLLKRSRSPPDNSPSLRPSSSPSKQVSEDFGRSQKPTVVLHKPQPPPALKLPPLSPKRHSVKDLVPARQTFTDIGTTQQLRADDNEPQSPGVKLPPLSPKRRSGLGPAGQTSIDTGTTQQLTADRPQSPGVKLPPLSPKRWSGLGPARQTSTDTGTTQQLTADRPQSPGVKLPPLPPKPPSLEKTGPQSSFRRSFRVSSSEI</sequence>
<feature type="compositionally biased region" description="Low complexity" evidence="2">
    <location>
        <begin position="592"/>
        <end position="604"/>
    </location>
</feature>
<dbReference type="EMBL" id="WKFB01000424">
    <property type="protein sequence ID" value="KAF6723499.1"/>
    <property type="molecule type" value="Genomic_DNA"/>
</dbReference>
<evidence type="ECO:0000313" key="4">
    <source>
        <dbReference type="Proteomes" id="UP000646548"/>
    </source>
</evidence>
<evidence type="ECO:0000256" key="1">
    <source>
        <dbReference type="SAM" id="Coils"/>
    </source>
</evidence>
<name>A0A834C6F1_ORYME</name>
<feature type="region of interest" description="Disordered" evidence="2">
    <location>
        <begin position="401"/>
        <end position="645"/>
    </location>
</feature>
<feature type="coiled-coil region" evidence="1">
    <location>
        <begin position="98"/>
        <end position="135"/>
    </location>
</feature>
<keyword evidence="1" id="KW-0175">Coiled coil</keyword>
<protein>
    <submittedName>
        <fullName evidence="3">Uncharacterized protein</fullName>
    </submittedName>
</protein>
<feature type="compositionally biased region" description="Low complexity" evidence="2">
    <location>
        <begin position="632"/>
        <end position="645"/>
    </location>
</feature>
<feature type="coiled-coil region" evidence="1">
    <location>
        <begin position="46"/>
        <end position="73"/>
    </location>
</feature>
<reference evidence="3" key="1">
    <citation type="journal article" name="BMC Genomics">
        <title>Long-read sequencing and de novo genome assembly of marine medaka (Oryzias melastigma).</title>
        <authorList>
            <person name="Liang P."/>
            <person name="Saqib H.S.A."/>
            <person name="Ni X."/>
            <person name="Shen Y."/>
        </authorList>
    </citation>
    <scope>NUCLEOTIDE SEQUENCE</scope>
    <source>
        <strain evidence="3">Bigg-433</strain>
    </source>
</reference>
<gene>
    <name evidence="3" type="ORF">FQA47_005181</name>
</gene>
<feature type="compositionally biased region" description="Low complexity" evidence="2">
    <location>
        <begin position="452"/>
        <end position="466"/>
    </location>
</feature>
<proteinExistence type="predicted"/>
<feature type="coiled-coil region" evidence="1">
    <location>
        <begin position="228"/>
        <end position="396"/>
    </location>
</feature>
<dbReference type="Proteomes" id="UP000646548">
    <property type="component" value="Unassembled WGS sequence"/>
</dbReference>
<organism evidence="3 4">
    <name type="scientific">Oryzias melastigma</name>
    <name type="common">Marine medaka</name>
    <dbReference type="NCBI Taxonomy" id="30732"/>
    <lineage>
        <taxon>Eukaryota</taxon>
        <taxon>Metazoa</taxon>
        <taxon>Chordata</taxon>
        <taxon>Craniata</taxon>
        <taxon>Vertebrata</taxon>
        <taxon>Euteleostomi</taxon>
        <taxon>Actinopterygii</taxon>
        <taxon>Neopterygii</taxon>
        <taxon>Teleostei</taxon>
        <taxon>Neoteleostei</taxon>
        <taxon>Acanthomorphata</taxon>
        <taxon>Ovalentaria</taxon>
        <taxon>Atherinomorphae</taxon>
        <taxon>Beloniformes</taxon>
        <taxon>Adrianichthyidae</taxon>
        <taxon>Oryziinae</taxon>
        <taxon>Oryzias</taxon>
    </lineage>
</organism>
<feature type="compositionally biased region" description="Pro residues" evidence="2">
    <location>
        <begin position="614"/>
        <end position="623"/>
    </location>
</feature>
<feature type="compositionally biased region" description="Pro residues" evidence="2">
    <location>
        <begin position="486"/>
        <end position="498"/>
    </location>
</feature>
<dbReference type="AlphaFoldDB" id="A0A834C6F1"/>